<reference evidence="1" key="1">
    <citation type="journal article" date="2014" name="Int. J. Syst. Evol. Microbiol.">
        <title>Complete genome sequence of Corynebacterium casei LMG S-19264T (=DSM 44701T), isolated from a smear-ripened cheese.</title>
        <authorList>
            <consortium name="US DOE Joint Genome Institute (JGI-PGF)"/>
            <person name="Walter F."/>
            <person name="Albersmeier A."/>
            <person name="Kalinowski J."/>
            <person name="Ruckert C."/>
        </authorList>
    </citation>
    <scope>NUCLEOTIDE SEQUENCE</scope>
    <source>
        <strain evidence="1">JCM 3091</strain>
    </source>
</reference>
<evidence type="ECO:0000313" key="1">
    <source>
        <dbReference type="EMBL" id="GGK32761.1"/>
    </source>
</evidence>
<organism evidence="1 2">
    <name type="scientific">Pilimelia terevasa</name>
    <dbReference type="NCBI Taxonomy" id="53372"/>
    <lineage>
        <taxon>Bacteria</taxon>
        <taxon>Bacillati</taxon>
        <taxon>Actinomycetota</taxon>
        <taxon>Actinomycetes</taxon>
        <taxon>Micromonosporales</taxon>
        <taxon>Micromonosporaceae</taxon>
        <taxon>Pilimelia</taxon>
    </lineage>
</organism>
<dbReference type="EMBL" id="BMQC01000008">
    <property type="protein sequence ID" value="GGK32761.1"/>
    <property type="molecule type" value="Genomic_DNA"/>
</dbReference>
<accession>A0A8J3BSQ8</accession>
<protein>
    <submittedName>
        <fullName evidence="1">Uncharacterized protein</fullName>
    </submittedName>
</protein>
<name>A0A8J3BSQ8_9ACTN</name>
<proteinExistence type="predicted"/>
<dbReference type="Proteomes" id="UP000662200">
    <property type="component" value="Unassembled WGS sequence"/>
</dbReference>
<dbReference type="RefSeq" id="WP_189114636.1">
    <property type="nucleotide sequence ID" value="NZ_BMQC01000008.1"/>
</dbReference>
<dbReference type="InterPro" id="IPR011009">
    <property type="entry name" value="Kinase-like_dom_sf"/>
</dbReference>
<gene>
    <name evidence="1" type="ORF">GCM10010124_26910</name>
</gene>
<keyword evidence="2" id="KW-1185">Reference proteome</keyword>
<sequence length="395" mass="41568">MTDSRSSYLHTLAAQVWPAPARPAVRRGGPGYVVVPGVRDPRLLVSGSGRAAAAAVRASLVPPTRRARLRQAAVGALFRVGLGRLAFRYRLDPGDPQGVGLDRHLAAVCGSEVRLSAHLGPPRATRKPVLQLRTPAGAPAGYAKLGVDPLTCRLVAAEAAALRRLAGLDLGPVVVPHLRHHGRWRGAELLVQSALPVHLPPATPAAAAAAVRDAMVEVSRAAGVRRGRLRGSGYAAGLAARVTALGPRPERPRLAALLARAGAEDPVTAFGCWHGDWNGGNGLALADGRVLVWDWERFAEDVPVGFDALHHRLQRDFSAGVAPWRAAAGLLRDAAGCLRQFDQPAPAALIALLYLVDLAARYLADGQRAAGSAVGDVGAWLVPAAEEHLERSRSR</sequence>
<dbReference type="SUPFAM" id="SSF56112">
    <property type="entry name" value="Protein kinase-like (PK-like)"/>
    <property type="match status" value="1"/>
</dbReference>
<comment type="caution">
    <text evidence="1">The sequence shown here is derived from an EMBL/GenBank/DDBJ whole genome shotgun (WGS) entry which is preliminary data.</text>
</comment>
<reference evidence="1" key="2">
    <citation type="submission" date="2020-09" db="EMBL/GenBank/DDBJ databases">
        <authorList>
            <person name="Sun Q."/>
            <person name="Ohkuma M."/>
        </authorList>
    </citation>
    <scope>NUCLEOTIDE SEQUENCE</scope>
    <source>
        <strain evidence="1">JCM 3091</strain>
    </source>
</reference>
<dbReference type="AlphaFoldDB" id="A0A8J3BSQ8"/>
<evidence type="ECO:0000313" key="2">
    <source>
        <dbReference type="Proteomes" id="UP000662200"/>
    </source>
</evidence>